<reference evidence="3" key="1">
    <citation type="journal article" date="2019" name="Int. J. Syst. Evol. Microbiol.">
        <title>The Global Catalogue of Microorganisms (GCM) 10K type strain sequencing project: providing services to taxonomists for standard genome sequencing and annotation.</title>
        <authorList>
            <consortium name="The Broad Institute Genomics Platform"/>
            <consortium name="The Broad Institute Genome Sequencing Center for Infectious Disease"/>
            <person name="Wu L."/>
            <person name="Ma J."/>
        </authorList>
    </citation>
    <scope>NUCLEOTIDE SEQUENCE [LARGE SCALE GENOMIC DNA]</scope>
    <source>
        <strain evidence="3">JCM 17326</strain>
    </source>
</reference>
<evidence type="ECO:0000313" key="3">
    <source>
        <dbReference type="Proteomes" id="UP001500630"/>
    </source>
</evidence>
<accession>A0ABP6Y2Z7</accession>
<feature type="domain" description="Putative Flp pilus-assembly TadG-like N-terminal" evidence="1">
    <location>
        <begin position="3"/>
        <end position="37"/>
    </location>
</feature>
<proteinExistence type="predicted"/>
<keyword evidence="3" id="KW-1185">Reference proteome</keyword>
<dbReference type="InterPro" id="IPR028087">
    <property type="entry name" value="Tad_N"/>
</dbReference>
<dbReference type="EMBL" id="BAABDQ010000016">
    <property type="protein sequence ID" value="GAA3576639.1"/>
    <property type="molecule type" value="Genomic_DNA"/>
</dbReference>
<dbReference type="InterPro" id="IPR021202">
    <property type="entry name" value="Rv3654c-like"/>
</dbReference>
<dbReference type="NCBIfam" id="TIGR03816">
    <property type="entry name" value="tadE_like_DECH"/>
    <property type="match status" value="1"/>
</dbReference>
<evidence type="ECO:0000313" key="2">
    <source>
        <dbReference type="EMBL" id="GAA3576639.1"/>
    </source>
</evidence>
<name>A0ABP6Y2Z7_9ACTN</name>
<dbReference type="Pfam" id="PF13400">
    <property type="entry name" value="Tad"/>
    <property type="match status" value="1"/>
</dbReference>
<gene>
    <name evidence="2" type="ORF">GCM10022419_067310</name>
</gene>
<protein>
    <recommendedName>
        <fullName evidence="1">Putative Flp pilus-assembly TadG-like N-terminal domain-containing protein</fullName>
    </recommendedName>
</protein>
<organism evidence="2 3">
    <name type="scientific">Nonomuraea rosea</name>
    <dbReference type="NCBI Taxonomy" id="638574"/>
    <lineage>
        <taxon>Bacteria</taxon>
        <taxon>Bacillati</taxon>
        <taxon>Actinomycetota</taxon>
        <taxon>Actinomycetes</taxon>
        <taxon>Streptosporangiales</taxon>
        <taxon>Streptosporangiaceae</taxon>
        <taxon>Nonomuraea</taxon>
    </lineage>
</organism>
<dbReference type="Proteomes" id="UP001500630">
    <property type="component" value="Unassembled WGS sequence"/>
</dbReference>
<comment type="caution">
    <text evidence="2">The sequence shown here is derived from an EMBL/GenBank/DDBJ whole genome shotgun (WGS) entry which is preliminary data.</text>
</comment>
<sequence>MGLLMAVATAFAVVGAARVARHRVSNAADLSALAAARLALIDPDAACQKASAIATSNGVQLTECKITNEIADVRTVLSISLPVVGTRTLTGRSRAGPAATTPP</sequence>
<evidence type="ECO:0000259" key="1">
    <source>
        <dbReference type="Pfam" id="PF13400"/>
    </source>
</evidence>